<dbReference type="OrthoDB" id="1093906at2"/>
<dbReference type="Gene3D" id="2.170.130.30">
    <property type="match status" value="1"/>
</dbReference>
<organism evidence="3 4">
    <name type="scientific">Sunxiuqinia elliptica</name>
    <dbReference type="NCBI Taxonomy" id="655355"/>
    <lineage>
        <taxon>Bacteria</taxon>
        <taxon>Pseudomonadati</taxon>
        <taxon>Bacteroidota</taxon>
        <taxon>Bacteroidia</taxon>
        <taxon>Marinilabiliales</taxon>
        <taxon>Prolixibacteraceae</taxon>
        <taxon>Sunxiuqinia</taxon>
    </lineage>
</organism>
<protein>
    <submittedName>
        <fullName evidence="3">Uncharacterized protein DUF4430</fullName>
    </submittedName>
</protein>
<proteinExistence type="predicted"/>
<evidence type="ECO:0000259" key="2">
    <source>
        <dbReference type="Pfam" id="PF14478"/>
    </source>
</evidence>
<dbReference type="Pfam" id="PF14478">
    <property type="entry name" value="DUF4430"/>
    <property type="match status" value="1"/>
</dbReference>
<keyword evidence="1" id="KW-0732">Signal</keyword>
<feature type="chain" id="PRO_5020701862" evidence="1">
    <location>
        <begin position="26"/>
        <end position="132"/>
    </location>
</feature>
<evidence type="ECO:0000313" key="3">
    <source>
        <dbReference type="EMBL" id="TDO01196.1"/>
    </source>
</evidence>
<gene>
    <name evidence="3" type="ORF">DET52_10549</name>
</gene>
<evidence type="ECO:0000313" key="4">
    <source>
        <dbReference type="Proteomes" id="UP000294848"/>
    </source>
</evidence>
<feature type="signal peptide" evidence="1">
    <location>
        <begin position="1"/>
        <end position="25"/>
    </location>
</feature>
<dbReference type="InterPro" id="IPR027954">
    <property type="entry name" value="Transcobalamin-like_C"/>
</dbReference>
<dbReference type="AlphaFoldDB" id="A0A4R6H1R7"/>
<feature type="domain" description="Transcobalamin-like C-terminal" evidence="2">
    <location>
        <begin position="55"/>
        <end position="122"/>
    </location>
</feature>
<evidence type="ECO:0000256" key="1">
    <source>
        <dbReference type="SAM" id="SignalP"/>
    </source>
</evidence>
<sequence>MKLFLKVFALVALFLVVVSPNSVVAKNANKAVTVEINFGNETPLKSASVSWESDLTALEALMHVAEVSTHAVGEYVFVSKIDQVKGVPTKYVWYYKINGQSPKKLAINQKLKKGDVVTWIYKQDVCSDKKCK</sequence>
<comment type="caution">
    <text evidence="3">The sequence shown here is derived from an EMBL/GenBank/DDBJ whole genome shotgun (WGS) entry which is preliminary data.</text>
</comment>
<name>A0A4R6H1R7_9BACT</name>
<accession>A0A4R6H1R7</accession>
<dbReference type="EMBL" id="SNWI01000005">
    <property type="protein sequence ID" value="TDO01196.1"/>
    <property type="molecule type" value="Genomic_DNA"/>
</dbReference>
<dbReference type="Proteomes" id="UP000294848">
    <property type="component" value="Unassembled WGS sequence"/>
</dbReference>
<reference evidence="3 4" key="1">
    <citation type="submission" date="2019-03" db="EMBL/GenBank/DDBJ databases">
        <title>Freshwater and sediment microbial communities from various areas in North America, analyzing microbe dynamics in response to fracking.</title>
        <authorList>
            <person name="Lamendella R."/>
        </authorList>
    </citation>
    <scope>NUCLEOTIDE SEQUENCE [LARGE SCALE GENOMIC DNA]</scope>
    <source>
        <strain evidence="3 4">114D</strain>
    </source>
</reference>
<dbReference type="RefSeq" id="WP_133465117.1">
    <property type="nucleotide sequence ID" value="NZ_SNWI01000005.1"/>
</dbReference>